<dbReference type="Gene3D" id="3.20.20.190">
    <property type="entry name" value="Phosphatidylinositol (PI) phosphodiesterase"/>
    <property type="match status" value="1"/>
</dbReference>
<dbReference type="PROSITE" id="PS51704">
    <property type="entry name" value="GP_PDE"/>
    <property type="match status" value="1"/>
</dbReference>
<dbReference type="EMBL" id="BFBB01000002">
    <property type="protein sequence ID" value="GBF49230.1"/>
    <property type="molecule type" value="Genomic_DNA"/>
</dbReference>
<protein>
    <submittedName>
        <fullName evidence="2">Glycerophosphodiester phosphodiesterase family protein</fullName>
    </submittedName>
</protein>
<sequence length="254" mass="29176">MMASPRKKQLEELLGPGFVCFGHRGMRELVPENTLKAFQLGLQSTRYFELDTMLTKDEVLVVIHDETLNRTTNGEGLVREKTFEEIQTLDAGSYFSPKFAGTKVPSLESLFYELPVSTIFDIEVKSNEDENERKLLAKHLVTLLSRCKANHRVFITSFDPFLLEAVKRENPALLRGQLLEEGDSLKQDFVSEPDLFLPNYKGLTKDTMIELSSMSYSVIPYTMNDPKDWERMLPWGLRGLITDRPDLFLNFRKA</sequence>
<dbReference type="PANTHER" id="PTHR46211:SF14">
    <property type="entry name" value="GLYCEROPHOSPHODIESTER PHOSPHODIESTERASE"/>
    <property type="match status" value="1"/>
</dbReference>
<dbReference type="GO" id="GO:0008081">
    <property type="term" value="F:phosphoric diester hydrolase activity"/>
    <property type="evidence" value="ECO:0007669"/>
    <property type="project" value="InterPro"/>
</dbReference>
<organism evidence="2 3">
    <name type="scientific">Leptospira ryugenii</name>
    <dbReference type="NCBI Taxonomy" id="1917863"/>
    <lineage>
        <taxon>Bacteria</taxon>
        <taxon>Pseudomonadati</taxon>
        <taxon>Spirochaetota</taxon>
        <taxon>Spirochaetia</taxon>
        <taxon>Leptospirales</taxon>
        <taxon>Leptospiraceae</taxon>
        <taxon>Leptospira</taxon>
    </lineage>
</organism>
<evidence type="ECO:0000313" key="3">
    <source>
        <dbReference type="Proteomes" id="UP000245133"/>
    </source>
</evidence>
<keyword evidence="3" id="KW-1185">Reference proteome</keyword>
<dbReference type="InterPro" id="IPR030395">
    <property type="entry name" value="GP_PDE_dom"/>
</dbReference>
<dbReference type="RefSeq" id="WP_108973813.1">
    <property type="nucleotide sequence ID" value="NZ_BFBB01000002.1"/>
</dbReference>
<dbReference type="AlphaFoldDB" id="A0A2P2DXD1"/>
<reference evidence="2 3" key="1">
    <citation type="submission" date="2018-02" db="EMBL/GenBank/DDBJ databases">
        <title>Novel Leptospira species isolated from soil and water in Japan.</title>
        <authorList>
            <person name="Nakao R."/>
            <person name="Masuzawa T."/>
        </authorList>
    </citation>
    <scope>NUCLEOTIDE SEQUENCE [LARGE SCALE GENOMIC DNA]</scope>
    <source>
        <strain evidence="2 3">YH101</strain>
    </source>
</reference>
<name>A0A2P2DXD1_9LEPT</name>
<dbReference type="GO" id="GO:0006629">
    <property type="term" value="P:lipid metabolic process"/>
    <property type="evidence" value="ECO:0007669"/>
    <property type="project" value="InterPro"/>
</dbReference>
<gene>
    <name evidence="2" type="ORF">LPTSP4_07400</name>
</gene>
<evidence type="ECO:0000313" key="2">
    <source>
        <dbReference type="EMBL" id="GBF49230.1"/>
    </source>
</evidence>
<accession>A0A2P2DXD1</accession>
<dbReference type="PANTHER" id="PTHR46211">
    <property type="entry name" value="GLYCEROPHOSPHORYL DIESTER PHOSPHODIESTERASE"/>
    <property type="match status" value="1"/>
</dbReference>
<dbReference type="SUPFAM" id="SSF51695">
    <property type="entry name" value="PLC-like phosphodiesterases"/>
    <property type="match status" value="1"/>
</dbReference>
<proteinExistence type="predicted"/>
<comment type="caution">
    <text evidence="2">The sequence shown here is derived from an EMBL/GenBank/DDBJ whole genome shotgun (WGS) entry which is preliminary data.</text>
</comment>
<dbReference type="InterPro" id="IPR017946">
    <property type="entry name" value="PLC-like_Pdiesterase_TIM-brl"/>
</dbReference>
<dbReference type="OrthoDB" id="384721at2"/>
<feature type="domain" description="GP-PDE" evidence="1">
    <location>
        <begin position="18"/>
        <end position="252"/>
    </location>
</feature>
<evidence type="ECO:0000259" key="1">
    <source>
        <dbReference type="PROSITE" id="PS51704"/>
    </source>
</evidence>
<dbReference type="Proteomes" id="UP000245133">
    <property type="component" value="Unassembled WGS sequence"/>
</dbReference>
<dbReference type="Pfam" id="PF03009">
    <property type="entry name" value="GDPD"/>
    <property type="match status" value="1"/>
</dbReference>